<feature type="transmembrane region" description="Helical" evidence="8">
    <location>
        <begin position="257"/>
        <end position="280"/>
    </location>
</feature>
<evidence type="ECO:0000256" key="6">
    <source>
        <dbReference type="SAM" id="Coils"/>
    </source>
</evidence>
<dbReference type="InterPro" id="IPR027469">
    <property type="entry name" value="Cation_efflux_TMD_sf"/>
</dbReference>
<feature type="transmembrane region" description="Helical" evidence="8">
    <location>
        <begin position="215"/>
        <end position="236"/>
    </location>
</feature>
<evidence type="ECO:0000259" key="9">
    <source>
        <dbReference type="Pfam" id="PF01545"/>
    </source>
</evidence>
<feature type="transmembrane region" description="Helical" evidence="8">
    <location>
        <begin position="361"/>
        <end position="385"/>
    </location>
</feature>
<protein>
    <recommendedName>
        <fullName evidence="13">Cation diffusion facilitator 1</fullName>
    </recommendedName>
</protein>
<dbReference type="GO" id="GO:0016020">
    <property type="term" value="C:membrane"/>
    <property type="evidence" value="ECO:0007669"/>
    <property type="project" value="UniProtKB-SubCell"/>
</dbReference>
<keyword evidence="4 8" id="KW-1133">Transmembrane helix</keyword>
<dbReference type="GO" id="GO:0098771">
    <property type="term" value="P:inorganic ion homeostasis"/>
    <property type="evidence" value="ECO:0007669"/>
    <property type="project" value="UniProtKB-ARBA"/>
</dbReference>
<feature type="coiled-coil region" evidence="6">
    <location>
        <begin position="154"/>
        <end position="181"/>
    </location>
</feature>
<evidence type="ECO:0000256" key="2">
    <source>
        <dbReference type="ARBA" id="ARBA00022448"/>
    </source>
</evidence>
<evidence type="ECO:0000256" key="4">
    <source>
        <dbReference type="ARBA" id="ARBA00022989"/>
    </source>
</evidence>
<feature type="domain" description="Cation efflux protein cytoplasmic" evidence="10">
    <location>
        <begin position="402"/>
        <end position="463"/>
    </location>
</feature>
<dbReference type="PANTHER" id="PTHR43840:SF12">
    <property type="entry name" value="CATION DIFFUSION FACILITATOR 1 (AFU_ORTHOLOGUE AFUA_1G14440)"/>
    <property type="match status" value="1"/>
</dbReference>
<dbReference type="GO" id="GO:0008324">
    <property type="term" value="F:monoatomic cation transmembrane transporter activity"/>
    <property type="evidence" value="ECO:0007669"/>
    <property type="project" value="InterPro"/>
</dbReference>
<proteinExistence type="predicted"/>
<feature type="transmembrane region" description="Helical" evidence="8">
    <location>
        <begin position="188"/>
        <end position="209"/>
    </location>
</feature>
<feature type="compositionally biased region" description="Polar residues" evidence="7">
    <location>
        <begin position="20"/>
        <end position="48"/>
    </location>
</feature>
<gene>
    <name evidence="11" type="ORF">B0T16DRAFT_322538</name>
</gene>
<dbReference type="PANTHER" id="PTHR43840">
    <property type="entry name" value="MITOCHONDRIAL METAL TRANSPORTER 1-RELATED"/>
    <property type="match status" value="1"/>
</dbReference>
<dbReference type="SUPFAM" id="SSF160240">
    <property type="entry name" value="Cation efflux protein cytoplasmic domain-like"/>
    <property type="match status" value="1"/>
</dbReference>
<feature type="region of interest" description="Disordered" evidence="7">
    <location>
        <begin position="108"/>
        <end position="128"/>
    </location>
</feature>
<keyword evidence="12" id="KW-1185">Reference proteome</keyword>
<dbReference type="NCBIfam" id="TIGR01297">
    <property type="entry name" value="CDF"/>
    <property type="match status" value="1"/>
</dbReference>
<reference evidence="11" key="1">
    <citation type="submission" date="2023-06" db="EMBL/GenBank/DDBJ databases">
        <title>Genome-scale phylogeny and comparative genomics of the fungal order Sordariales.</title>
        <authorList>
            <consortium name="Lawrence Berkeley National Laboratory"/>
            <person name="Hensen N."/>
            <person name="Bonometti L."/>
            <person name="Westerberg I."/>
            <person name="Brannstrom I.O."/>
            <person name="Guillou S."/>
            <person name="Cros-Aarteil S."/>
            <person name="Calhoun S."/>
            <person name="Haridas S."/>
            <person name="Kuo A."/>
            <person name="Mondo S."/>
            <person name="Pangilinan J."/>
            <person name="Riley R."/>
            <person name="Labutti K."/>
            <person name="Andreopoulos B."/>
            <person name="Lipzen A."/>
            <person name="Chen C."/>
            <person name="Yanf M."/>
            <person name="Daum C."/>
            <person name="Ng V."/>
            <person name="Clum A."/>
            <person name="Steindorff A."/>
            <person name="Ohm R."/>
            <person name="Martin F."/>
            <person name="Silar P."/>
            <person name="Natvig D."/>
            <person name="Lalanne C."/>
            <person name="Gautier V."/>
            <person name="Ament-Velasquez S.L."/>
            <person name="Kruys A."/>
            <person name="Hutchinson M.I."/>
            <person name="Powell A.J."/>
            <person name="Barry K."/>
            <person name="Miller A.N."/>
            <person name="Grigoriev I.V."/>
            <person name="Debuchy R."/>
            <person name="Gladieux P."/>
            <person name="Thoren M.H."/>
            <person name="Johannesson H."/>
        </authorList>
    </citation>
    <scope>NUCLEOTIDE SEQUENCE</scope>
    <source>
        <strain evidence="11">SMH2532-1</strain>
    </source>
</reference>
<evidence type="ECO:0000256" key="1">
    <source>
        <dbReference type="ARBA" id="ARBA00004141"/>
    </source>
</evidence>
<dbReference type="Proteomes" id="UP001174936">
    <property type="component" value="Unassembled WGS sequence"/>
</dbReference>
<dbReference type="InterPro" id="IPR058533">
    <property type="entry name" value="Cation_efflux_TM"/>
</dbReference>
<evidence type="ECO:0000313" key="12">
    <source>
        <dbReference type="Proteomes" id="UP001174936"/>
    </source>
</evidence>
<dbReference type="InterPro" id="IPR050291">
    <property type="entry name" value="CDF_Transporter"/>
</dbReference>
<dbReference type="EMBL" id="JAULSV010000002">
    <property type="protein sequence ID" value="KAK0651890.1"/>
    <property type="molecule type" value="Genomic_DNA"/>
</dbReference>
<dbReference type="FunFam" id="1.20.1510.10:FF:000005">
    <property type="entry name" value="Putative Cation diffusion facilitator 1"/>
    <property type="match status" value="1"/>
</dbReference>
<evidence type="ECO:0000256" key="7">
    <source>
        <dbReference type="SAM" id="MobiDB-lite"/>
    </source>
</evidence>
<feature type="transmembrane region" description="Helical" evidence="8">
    <location>
        <begin position="335"/>
        <end position="355"/>
    </location>
</feature>
<feature type="transmembrane region" description="Helical" evidence="8">
    <location>
        <begin position="292"/>
        <end position="315"/>
    </location>
</feature>
<feature type="region of interest" description="Disordered" evidence="7">
    <location>
        <begin position="1"/>
        <end position="81"/>
    </location>
</feature>
<keyword evidence="5 8" id="KW-0472">Membrane</keyword>
<keyword evidence="3 8" id="KW-0812">Transmembrane</keyword>
<evidence type="ECO:0000259" key="10">
    <source>
        <dbReference type="Pfam" id="PF16916"/>
    </source>
</evidence>
<accession>A0AA40CUH6</accession>
<dbReference type="Pfam" id="PF16916">
    <property type="entry name" value="ZT_dimer"/>
    <property type="match status" value="1"/>
</dbReference>
<feature type="domain" description="Cation efflux protein transmembrane" evidence="9">
    <location>
        <begin position="193"/>
        <end position="382"/>
    </location>
</feature>
<organism evidence="11 12">
    <name type="scientific">Cercophora newfieldiana</name>
    <dbReference type="NCBI Taxonomy" id="92897"/>
    <lineage>
        <taxon>Eukaryota</taxon>
        <taxon>Fungi</taxon>
        <taxon>Dikarya</taxon>
        <taxon>Ascomycota</taxon>
        <taxon>Pezizomycotina</taxon>
        <taxon>Sordariomycetes</taxon>
        <taxon>Sordariomycetidae</taxon>
        <taxon>Sordariales</taxon>
        <taxon>Lasiosphaeriaceae</taxon>
        <taxon>Cercophora</taxon>
    </lineage>
</organism>
<dbReference type="SUPFAM" id="SSF161111">
    <property type="entry name" value="Cation efflux protein transmembrane domain-like"/>
    <property type="match status" value="1"/>
</dbReference>
<keyword evidence="2" id="KW-0813">Transport</keyword>
<evidence type="ECO:0000256" key="8">
    <source>
        <dbReference type="SAM" id="Phobius"/>
    </source>
</evidence>
<dbReference type="InterPro" id="IPR002524">
    <property type="entry name" value="Cation_efflux"/>
</dbReference>
<dbReference type="Pfam" id="PF01545">
    <property type="entry name" value="Cation_efflux"/>
    <property type="match status" value="1"/>
</dbReference>
<dbReference type="GO" id="GO:0030003">
    <property type="term" value="P:intracellular monoatomic cation homeostasis"/>
    <property type="evidence" value="ECO:0007669"/>
    <property type="project" value="UniProtKB-ARBA"/>
</dbReference>
<dbReference type="Gene3D" id="1.20.1510.10">
    <property type="entry name" value="Cation efflux protein transmembrane domain"/>
    <property type="match status" value="1"/>
</dbReference>
<comment type="caution">
    <text evidence="11">The sequence shown here is derived from an EMBL/GenBank/DDBJ whole genome shotgun (WGS) entry which is preliminary data.</text>
</comment>
<keyword evidence="6" id="KW-0175">Coiled coil</keyword>
<dbReference type="InterPro" id="IPR027470">
    <property type="entry name" value="Cation_efflux_CTD"/>
</dbReference>
<evidence type="ECO:0008006" key="13">
    <source>
        <dbReference type="Google" id="ProtNLM"/>
    </source>
</evidence>
<dbReference type="Gene3D" id="3.30.70.1350">
    <property type="entry name" value="Cation efflux protein, cytoplasmic domain"/>
    <property type="match status" value="1"/>
</dbReference>
<feature type="compositionally biased region" description="Polar residues" evidence="7">
    <location>
        <begin position="58"/>
        <end position="73"/>
    </location>
</feature>
<dbReference type="InterPro" id="IPR036837">
    <property type="entry name" value="Cation_efflux_CTD_sf"/>
</dbReference>
<evidence type="ECO:0000256" key="3">
    <source>
        <dbReference type="ARBA" id="ARBA00022692"/>
    </source>
</evidence>
<evidence type="ECO:0000256" key="5">
    <source>
        <dbReference type="ARBA" id="ARBA00023136"/>
    </source>
</evidence>
<dbReference type="FunFam" id="3.30.70.1350:FF:000003">
    <property type="entry name" value="Cation diffusion facilitator 1"/>
    <property type="match status" value="1"/>
</dbReference>
<name>A0AA40CUH6_9PEZI</name>
<sequence length="478" mass="52704">MDQPDLSNSISLHPHPFRTQADSASARPSTQLPRLVEQSQSSAATGVQPTDGAAVARHSSSGTAATDAESQMTGRLPLPGIGDDPYGLAQKYKSAAELEAIKANTSKKRDVLPGDNGNKAAPMTTAASRSSKLARYMRPFGRGVNQARRVHGFYEAQNETIERLLKSVEEHRADARQEQGEDHLKFQIAVWGSLVANIVLTVLQLYAAISSGSLSLFTTMADAIFDPLSNVTLILTNRAVRRVDPRRFPSGKARLETIGNITFCFIMIAVSLIIIAFGAQDLSEHDTALKNFHLPSVIAVCVAFGTKFSLFLYTWSIRNKYSQVRILWQDHRNDLIINGFGILTSVGGAKLQWWLDPAGAIVLSLIISTIWLRTAFTEFLLLVGITASVEIQQLITYVCVTHSPLVKQIDTVRAYHSGPRLIAEVDIVMDPEATLQETHDVAEALQMKLESLPDVERAYVHVDYETTHKPEHFYKKDI</sequence>
<dbReference type="AlphaFoldDB" id="A0AA40CUH6"/>
<comment type="subcellular location">
    <subcellularLocation>
        <location evidence="1">Membrane</location>
        <topology evidence="1">Multi-pass membrane protein</topology>
    </subcellularLocation>
</comment>
<evidence type="ECO:0000313" key="11">
    <source>
        <dbReference type="EMBL" id="KAK0651890.1"/>
    </source>
</evidence>
<feature type="compositionally biased region" description="Polar residues" evidence="7">
    <location>
        <begin position="1"/>
        <end position="11"/>
    </location>
</feature>